<sequence>MRRAGGLSGAELGEAVSALLFRPETKLVRAGLTLLDQSARDTPGDLDALAPALASAFLCESYEVRERTVRLAVKHASRFTPAGAEAVRAAAGVLPPELAATLAQAYGEVAPEEEPEPADGFVPGELPPFEPPAREPFPPPLDDLTTTCKRVGEGVTFERWLDAFVRDPSKRPCPEPGHLYGRRHWYELSDWLQALLREAADPGREPPIPEPEEEESRFGSQVILMSAGEEVGQAELQEMFAALRSKRRGGVVEQPPRDRLPDLRHISAPHHVMLLRCAEIHAALKAGTLPPYLLATPTLTSGHLDPAELVARVEGYERAGVQALPADLGQALLRLPREVDAEVIERAAKLTSEAGTRLARWLADRPRPELRVDWSHAGGHYTHDREKGTHSPRLHPRIRIEPTGLASIDLLLSDPDPYGYGDERGKYMQSWSMTLPCDREAVAMHLLPHLLNTWERPGYFDRYVAGLLSQDGPVGEAMALLIAVQLAERGTYGWPERGQALLLGAAAAGCLPAVECGRQLGLCLRRDVAKMSAVRVALEACAEQGAHREVWEVMTGLLSVYLPGPDERPHAGHTQALTFASDAARWAGAGDATPDPTPDPTASRAGAGGTVPVLAEVAARKGSSAFLRAARTLRHQLLAQVKEG</sequence>
<reference evidence="3" key="1">
    <citation type="submission" date="2016-04" db="EMBL/GenBank/DDBJ databases">
        <authorList>
            <person name="Evans L.H."/>
            <person name="Alamgir A."/>
            <person name="Owens N."/>
            <person name="Weber N.D."/>
            <person name="Virtaneva K."/>
            <person name="Barbian K."/>
            <person name="Babar A."/>
            <person name="Rosenke K."/>
        </authorList>
    </citation>
    <scope>NUCLEOTIDE SEQUENCE</scope>
    <source>
        <strain evidence="3">Nono1</strain>
    </source>
</reference>
<dbReference type="EMBL" id="LT559118">
    <property type="protein sequence ID" value="SBO99806.1"/>
    <property type="molecule type" value="Genomic_DNA"/>
</dbReference>
<organism evidence="3">
    <name type="scientific">Nonomuraea gerenzanensis</name>
    <dbReference type="NCBI Taxonomy" id="93944"/>
    <lineage>
        <taxon>Bacteria</taxon>
        <taxon>Bacillati</taxon>
        <taxon>Actinomycetota</taxon>
        <taxon>Actinomycetes</taxon>
        <taxon>Streptosporangiales</taxon>
        <taxon>Streptosporangiaceae</taxon>
        <taxon>Nonomuraea</taxon>
    </lineage>
</organism>
<accession>A0A1M4ELT2</accession>
<dbReference type="Pfam" id="PF25148">
    <property type="entry name" value="DUF7824"/>
    <property type="match status" value="1"/>
</dbReference>
<gene>
    <name evidence="3" type="ORF">BN4615_P9322</name>
</gene>
<evidence type="ECO:0000259" key="2">
    <source>
        <dbReference type="Pfam" id="PF25148"/>
    </source>
</evidence>
<dbReference type="AlphaFoldDB" id="A0A1M4ELT2"/>
<name>A0A1M4ELT2_9ACTN</name>
<evidence type="ECO:0000313" key="3">
    <source>
        <dbReference type="EMBL" id="SBO99806.1"/>
    </source>
</evidence>
<evidence type="ECO:0000256" key="1">
    <source>
        <dbReference type="SAM" id="MobiDB-lite"/>
    </source>
</evidence>
<protein>
    <submittedName>
        <fullName evidence="3">Secreted protein</fullName>
    </submittedName>
</protein>
<dbReference type="InterPro" id="IPR056726">
    <property type="entry name" value="DUF7824"/>
</dbReference>
<feature type="region of interest" description="Disordered" evidence="1">
    <location>
        <begin position="587"/>
        <end position="607"/>
    </location>
</feature>
<proteinExistence type="predicted"/>
<feature type="domain" description="DUF7824" evidence="2">
    <location>
        <begin position="265"/>
        <end position="362"/>
    </location>
</feature>